<reference evidence="2" key="1">
    <citation type="journal article" date="2019" name="Int. J. Syst. Evol. Microbiol.">
        <title>The Global Catalogue of Microorganisms (GCM) 10K type strain sequencing project: providing services to taxonomists for standard genome sequencing and annotation.</title>
        <authorList>
            <consortium name="The Broad Institute Genomics Platform"/>
            <consortium name="The Broad Institute Genome Sequencing Center for Infectious Disease"/>
            <person name="Wu L."/>
            <person name="Ma J."/>
        </authorList>
    </citation>
    <scope>NUCLEOTIDE SEQUENCE [LARGE SCALE GENOMIC DNA]</scope>
    <source>
        <strain evidence="2">CCUG 60023</strain>
    </source>
</reference>
<accession>A0ABW3FKB8</accession>
<evidence type="ECO:0000313" key="1">
    <source>
        <dbReference type="EMBL" id="MFD0918112.1"/>
    </source>
</evidence>
<sequence>MHISELAELELKELNEQLELNRGERVYAREVLHEAKLWIDHIRSMDEIYQNSREIDRRMFVFNDIINNICTLINWLACIQLLRSQVTNREIAELICKWFGWPEHIGETFINTVRNPSVHLGRAYPWGEYEERGNTWAKNIAHHGNKFTFLGSVNGNTNKITLGIFPERPNYEVRRRVILDVGFGEKRPRHKDEREVEFFVPGLMSQITKAVTQVYCEMRRYSEAQIAEFEVLRNKIVITRVPAPENMGL</sequence>
<evidence type="ECO:0000313" key="2">
    <source>
        <dbReference type="Proteomes" id="UP001597101"/>
    </source>
</evidence>
<gene>
    <name evidence="1" type="ORF">ACFQ14_17040</name>
</gene>
<dbReference type="EMBL" id="JBHTJV010000026">
    <property type="protein sequence ID" value="MFD0918112.1"/>
    <property type="molecule type" value="Genomic_DNA"/>
</dbReference>
<comment type="caution">
    <text evidence="1">The sequence shown here is derived from an EMBL/GenBank/DDBJ whole genome shotgun (WGS) entry which is preliminary data.</text>
</comment>
<organism evidence="1 2">
    <name type="scientific">Pseudahrensia aquimaris</name>
    <dbReference type="NCBI Taxonomy" id="744461"/>
    <lineage>
        <taxon>Bacteria</taxon>
        <taxon>Pseudomonadati</taxon>
        <taxon>Pseudomonadota</taxon>
        <taxon>Alphaproteobacteria</taxon>
        <taxon>Hyphomicrobiales</taxon>
        <taxon>Ahrensiaceae</taxon>
        <taxon>Pseudahrensia</taxon>
    </lineage>
</organism>
<name>A0ABW3FKB8_9HYPH</name>
<dbReference type="RefSeq" id="WP_377213957.1">
    <property type="nucleotide sequence ID" value="NZ_JBHTJV010000026.1"/>
</dbReference>
<proteinExistence type="predicted"/>
<dbReference type="Proteomes" id="UP001597101">
    <property type="component" value="Unassembled WGS sequence"/>
</dbReference>
<keyword evidence="2" id="KW-1185">Reference proteome</keyword>
<protein>
    <submittedName>
        <fullName evidence="1">Uncharacterized protein</fullName>
    </submittedName>
</protein>